<comment type="similarity">
    <text evidence="4 12">Belongs to the TrpB family.</text>
</comment>
<dbReference type="CDD" id="cd06446">
    <property type="entry name" value="Trp-synth_B"/>
    <property type="match status" value="1"/>
</dbReference>
<evidence type="ECO:0000259" key="13">
    <source>
        <dbReference type="Pfam" id="PF00291"/>
    </source>
</evidence>
<dbReference type="PANTHER" id="PTHR48077">
    <property type="entry name" value="TRYPTOPHAN SYNTHASE-RELATED"/>
    <property type="match status" value="1"/>
</dbReference>
<keyword evidence="10 12" id="KW-0456">Lyase</keyword>
<evidence type="ECO:0000256" key="9">
    <source>
        <dbReference type="ARBA" id="ARBA00023141"/>
    </source>
</evidence>
<dbReference type="RefSeq" id="WP_143872703.1">
    <property type="nucleotide sequence ID" value="NZ_CP041660.1"/>
</dbReference>
<dbReference type="EMBL" id="JBELOE010000265">
    <property type="protein sequence ID" value="MER2493569.1"/>
    <property type="molecule type" value="Genomic_DNA"/>
</dbReference>
<keyword evidence="6 12" id="KW-0028">Amino-acid biosynthesis</keyword>
<comment type="pathway">
    <text evidence="3 12">Amino-acid biosynthesis; L-tryptophan biosynthesis; L-tryptophan from chorismate: step 5/5.</text>
</comment>
<dbReference type="InterPro" id="IPR006654">
    <property type="entry name" value="Trp_synth_beta"/>
</dbReference>
<dbReference type="NCBIfam" id="TIGR00263">
    <property type="entry name" value="trpB"/>
    <property type="match status" value="1"/>
</dbReference>
<evidence type="ECO:0000256" key="7">
    <source>
        <dbReference type="ARBA" id="ARBA00022822"/>
    </source>
</evidence>
<dbReference type="GO" id="GO:0004834">
    <property type="term" value="F:tryptophan synthase activity"/>
    <property type="evidence" value="ECO:0007669"/>
    <property type="project" value="UniProtKB-EC"/>
</dbReference>
<dbReference type="InterPro" id="IPR001926">
    <property type="entry name" value="TrpB-like_PALP"/>
</dbReference>
<accession>A0ABV1RKW3</accession>
<dbReference type="InterPro" id="IPR036052">
    <property type="entry name" value="TrpB-like_PALP_sf"/>
</dbReference>
<dbReference type="Proteomes" id="UP001467690">
    <property type="component" value="Unassembled WGS sequence"/>
</dbReference>
<feature type="modified residue" description="N6-(pyridoxal phosphate)lysine" evidence="12">
    <location>
        <position position="87"/>
    </location>
</feature>
<evidence type="ECO:0000256" key="1">
    <source>
        <dbReference type="ARBA" id="ARBA00001933"/>
    </source>
</evidence>
<keyword evidence="8 12" id="KW-0663">Pyridoxal phosphate</keyword>
<comment type="caution">
    <text evidence="14">The sequence shown here is derived from an EMBL/GenBank/DDBJ whole genome shotgun (WGS) entry which is preliminary data.</text>
</comment>
<protein>
    <recommendedName>
        <fullName evidence="12">Tryptophan synthase beta chain</fullName>
        <ecNumber evidence="12">4.2.1.20</ecNumber>
    </recommendedName>
</protein>
<evidence type="ECO:0000313" key="15">
    <source>
        <dbReference type="Proteomes" id="UP001467690"/>
    </source>
</evidence>
<comment type="function">
    <text evidence="2 12">The beta subunit is responsible for the synthesis of L-tryptophan from indole and L-serine.</text>
</comment>
<reference evidence="14 15" key="1">
    <citation type="submission" date="2024-06" db="EMBL/GenBank/DDBJ databases">
        <authorList>
            <person name="Chen R.Y."/>
        </authorList>
    </citation>
    <scope>NUCLEOTIDE SEQUENCE [LARGE SCALE GENOMIC DNA]</scope>
    <source>
        <strain evidence="14 15">D2</strain>
    </source>
</reference>
<feature type="domain" description="Tryptophan synthase beta chain-like PALP" evidence="13">
    <location>
        <begin position="52"/>
        <end position="377"/>
    </location>
</feature>
<dbReference type="PANTHER" id="PTHR48077:SF3">
    <property type="entry name" value="TRYPTOPHAN SYNTHASE"/>
    <property type="match status" value="1"/>
</dbReference>
<dbReference type="EC" id="4.2.1.20" evidence="12"/>
<comment type="cofactor">
    <cofactor evidence="1 12">
        <name>pyridoxal 5'-phosphate</name>
        <dbReference type="ChEBI" id="CHEBI:597326"/>
    </cofactor>
</comment>
<dbReference type="PIRSF" id="PIRSF001413">
    <property type="entry name" value="Trp_syn_beta"/>
    <property type="match status" value="1"/>
</dbReference>
<evidence type="ECO:0000256" key="10">
    <source>
        <dbReference type="ARBA" id="ARBA00023239"/>
    </source>
</evidence>
<evidence type="ECO:0000256" key="2">
    <source>
        <dbReference type="ARBA" id="ARBA00002786"/>
    </source>
</evidence>
<organism evidence="14 15">
    <name type="scientific">Catenovulum sediminis</name>
    <dbReference type="NCBI Taxonomy" id="1740262"/>
    <lineage>
        <taxon>Bacteria</taxon>
        <taxon>Pseudomonadati</taxon>
        <taxon>Pseudomonadota</taxon>
        <taxon>Gammaproteobacteria</taxon>
        <taxon>Alteromonadales</taxon>
        <taxon>Alteromonadaceae</taxon>
        <taxon>Catenovulum</taxon>
    </lineage>
</organism>
<keyword evidence="7 12" id="KW-0822">Tryptophan biosynthesis</keyword>
<evidence type="ECO:0000256" key="8">
    <source>
        <dbReference type="ARBA" id="ARBA00022898"/>
    </source>
</evidence>
<keyword evidence="9 12" id="KW-0057">Aromatic amino acid biosynthesis</keyword>
<dbReference type="InterPro" id="IPR006653">
    <property type="entry name" value="Trp_synth_b_CS"/>
</dbReference>
<evidence type="ECO:0000256" key="5">
    <source>
        <dbReference type="ARBA" id="ARBA00011270"/>
    </source>
</evidence>
<comment type="catalytic activity">
    <reaction evidence="11 12">
        <text>(1S,2R)-1-C-(indol-3-yl)glycerol 3-phosphate + L-serine = D-glyceraldehyde 3-phosphate + L-tryptophan + H2O</text>
        <dbReference type="Rhea" id="RHEA:10532"/>
        <dbReference type="ChEBI" id="CHEBI:15377"/>
        <dbReference type="ChEBI" id="CHEBI:33384"/>
        <dbReference type="ChEBI" id="CHEBI:57912"/>
        <dbReference type="ChEBI" id="CHEBI:58866"/>
        <dbReference type="ChEBI" id="CHEBI:59776"/>
        <dbReference type="EC" id="4.2.1.20"/>
    </reaction>
</comment>
<dbReference type="Pfam" id="PF00291">
    <property type="entry name" value="PALP"/>
    <property type="match status" value="1"/>
</dbReference>
<name>A0ABV1RKW3_9ALTE</name>
<proteinExistence type="inferred from homology"/>
<keyword evidence="15" id="KW-1185">Reference proteome</keyword>
<evidence type="ECO:0000256" key="4">
    <source>
        <dbReference type="ARBA" id="ARBA00009982"/>
    </source>
</evidence>
<evidence type="ECO:0000313" key="14">
    <source>
        <dbReference type="EMBL" id="MER2493569.1"/>
    </source>
</evidence>
<evidence type="ECO:0000256" key="11">
    <source>
        <dbReference type="ARBA" id="ARBA00049047"/>
    </source>
</evidence>
<sequence length="397" mass="43115">MTKHLDAYFGEFGGMYVPELLVPALEQLEQEFIASQEDPEFKKEFEQLLAEYAGRPTPLTLTRNFSPNPLAKIYLKREDLLHGGAHKTNQVLGQALLTKRMGKKRVIAETGAGQHGVATALACALLGLECRIYMGAKDCERQQPNVFRMKLMGAEVIPVDAGSGTLKDAVNEALRDWSANYEDSHYLLGTAAGPHPFPTLVREFQKMIGEEAKEQIIKAEGKLPDYVVACVGGGSNAIGMFADFIDEKDVKLVGVEPGGHGLSTLKHGATICKGTKGVLHGAITYIMQDEDGQIEESYSVSAGLDYPAVGPQHAYLHSTGRAEYVAATDEEALEAFQKLCRCEGIIPALESSHALAHGYKLAKAADKETIIVINLSGRGDKDLAHVHRVLEQGGHYE</sequence>
<dbReference type="PROSITE" id="PS00168">
    <property type="entry name" value="TRP_SYNTHASE_BETA"/>
    <property type="match status" value="1"/>
</dbReference>
<dbReference type="HAMAP" id="MF_00133">
    <property type="entry name" value="Trp_synth_beta"/>
    <property type="match status" value="1"/>
</dbReference>
<gene>
    <name evidence="12 14" type="primary">trpB</name>
    <name evidence="14" type="ORF">ABS311_16950</name>
</gene>
<evidence type="ECO:0000256" key="12">
    <source>
        <dbReference type="HAMAP-Rule" id="MF_00133"/>
    </source>
</evidence>
<dbReference type="InterPro" id="IPR023026">
    <property type="entry name" value="Trp_synth_beta/beta-like"/>
</dbReference>
<dbReference type="SUPFAM" id="SSF53686">
    <property type="entry name" value="Tryptophan synthase beta subunit-like PLP-dependent enzymes"/>
    <property type="match status" value="1"/>
</dbReference>
<comment type="subunit">
    <text evidence="5 12">Tetramer of two alpha and two beta chains.</text>
</comment>
<evidence type="ECO:0000256" key="3">
    <source>
        <dbReference type="ARBA" id="ARBA00004733"/>
    </source>
</evidence>
<evidence type="ECO:0000256" key="6">
    <source>
        <dbReference type="ARBA" id="ARBA00022605"/>
    </source>
</evidence>
<dbReference type="Gene3D" id="3.40.50.1100">
    <property type="match status" value="2"/>
</dbReference>